<accession>A0A975BII1</accession>
<evidence type="ECO:0000313" key="1">
    <source>
        <dbReference type="EMBL" id="QTA86012.1"/>
    </source>
</evidence>
<protein>
    <submittedName>
        <fullName evidence="1">Uncharacterized protein</fullName>
    </submittedName>
</protein>
<dbReference type="Proteomes" id="UP000663722">
    <property type="component" value="Chromosome"/>
</dbReference>
<dbReference type="KEGG" id="dmm:dnm_020300"/>
<keyword evidence="2" id="KW-1185">Reference proteome</keyword>
<evidence type="ECO:0000313" key="2">
    <source>
        <dbReference type="Proteomes" id="UP000663722"/>
    </source>
</evidence>
<sequence length="98" mass="11153">MERCPTCNAKYTGKRICHRCKSDLGLLLDTEQEAGEYLEKAMSAFAEKDFNQMFLHAKRACALQRTPEAARVLACASLLVNKFDMAMNHWSFASHHDK</sequence>
<dbReference type="EMBL" id="CP061800">
    <property type="protein sequence ID" value="QTA86012.1"/>
    <property type="molecule type" value="Genomic_DNA"/>
</dbReference>
<gene>
    <name evidence="1" type="ORF">dnm_020300</name>
</gene>
<organism evidence="1 2">
    <name type="scientific">Desulfonema magnum</name>
    <dbReference type="NCBI Taxonomy" id="45655"/>
    <lineage>
        <taxon>Bacteria</taxon>
        <taxon>Pseudomonadati</taxon>
        <taxon>Thermodesulfobacteriota</taxon>
        <taxon>Desulfobacteria</taxon>
        <taxon>Desulfobacterales</taxon>
        <taxon>Desulfococcaceae</taxon>
        <taxon>Desulfonema</taxon>
    </lineage>
</organism>
<dbReference type="AlphaFoldDB" id="A0A975BII1"/>
<dbReference type="RefSeq" id="WP_207681831.1">
    <property type="nucleotide sequence ID" value="NZ_CP061800.1"/>
</dbReference>
<proteinExistence type="predicted"/>
<reference evidence="1" key="1">
    <citation type="journal article" date="2021" name="Microb. Physiol.">
        <title>Proteogenomic Insights into the Physiology of Marine, Sulfate-Reducing, Filamentous Desulfonema limicola and Desulfonema magnum.</title>
        <authorList>
            <person name="Schnaars V."/>
            <person name="Wohlbrand L."/>
            <person name="Scheve S."/>
            <person name="Hinrichs C."/>
            <person name="Reinhardt R."/>
            <person name="Rabus R."/>
        </authorList>
    </citation>
    <scope>NUCLEOTIDE SEQUENCE</scope>
    <source>
        <strain evidence="1">4be13</strain>
    </source>
</reference>
<name>A0A975BII1_9BACT</name>